<name>A0A7R9FAX9_9NEOP</name>
<evidence type="ECO:0000256" key="1">
    <source>
        <dbReference type="SAM" id="MobiDB-lite"/>
    </source>
</evidence>
<feature type="region of interest" description="Disordered" evidence="1">
    <location>
        <begin position="230"/>
        <end position="261"/>
    </location>
</feature>
<dbReference type="AlphaFoldDB" id="A0A7R9FAX9"/>
<accession>A0A7R9FAX9</accession>
<dbReference type="EMBL" id="OD573613">
    <property type="protein sequence ID" value="CAD7450113.1"/>
    <property type="molecule type" value="Genomic_DNA"/>
</dbReference>
<proteinExistence type="predicted"/>
<reference evidence="2" key="1">
    <citation type="submission" date="2020-11" db="EMBL/GenBank/DDBJ databases">
        <authorList>
            <person name="Tran Van P."/>
        </authorList>
    </citation>
    <scope>NUCLEOTIDE SEQUENCE</scope>
</reference>
<evidence type="ECO:0000313" key="2">
    <source>
        <dbReference type="EMBL" id="CAD7450113.1"/>
    </source>
</evidence>
<sequence length="261" mass="28609">MELKDELWEKIAIELNYSNGLFNVRCLAETSSCAMSVICLPFAFAAPALRPMCGGPYLCVVTGVRSLSPIWLSLPLTGSSQLDRIVLGPENEQDMSCDLDIVRTELHPGSYNVSISLKGSIILLKPKKRALCVFNGDGVQTSSSQETICNASIARSPMRGLRRPSTTNTSGVAWCPRHSSSAWNTPYTFSAALPVLRRTQELVGVDVVPSIKISLFDLHYAVLAREWGERRGKGGEGEKVEKEGRSGDSADHPENKRKLRE</sequence>
<organism evidence="2">
    <name type="scientific">Timema bartmani</name>
    <dbReference type="NCBI Taxonomy" id="61472"/>
    <lineage>
        <taxon>Eukaryota</taxon>
        <taxon>Metazoa</taxon>
        <taxon>Ecdysozoa</taxon>
        <taxon>Arthropoda</taxon>
        <taxon>Hexapoda</taxon>
        <taxon>Insecta</taxon>
        <taxon>Pterygota</taxon>
        <taxon>Neoptera</taxon>
        <taxon>Polyneoptera</taxon>
        <taxon>Phasmatodea</taxon>
        <taxon>Timematodea</taxon>
        <taxon>Timematoidea</taxon>
        <taxon>Timematidae</taxon>
        <taxon>Timema</taxon>
    </lineage>
</organism>
<protein>
    <submittedName>
        <fullName evidence="2">Uncharacterized protein</fullName>
    </submittedName>
</protein>
<gene>
    <name evidence="2" type="ORF">TBIB3V08_LOCUS12384</name>
</gene>